<reference evidence="2 3" key="1">
    <citation type="submission" date="2017-03" db="EMBL/GenBank/DDBJ databases">
        <authorList>
            <person name="Afonso C.L."/>
            <person name="Miller P.J."/>
            <person name="Scott M.A."/>
            <person name="Spackman E."/>
            <person name="Goraichik I."/>
            <person name="Dimitrov K.M."/>
            <person name="Suarez D.L."/>
            <person name="Swayne D.E."/>
        </authorList>
    </citation>
    <scope>NUCLEOTIDE SEQUENCE [LARGE SCALE GENOMIC DNA]</scope>
    <source>
        <strain evidence="2 3">CECT 7023</strain>
    </source>
</reference>
<evidence type="ECO:0000313" key="3">
    <source>
        <dbReference type="Proteomes" id="UP000193900"/>
    </source>
</evidence>
<gene>
    <name evidence="2" type="ORF">ROA7023_03610</name>
</gene>
<accession>A0A1Y5TTU5</accession>
<dbReference type="Proteomes" id="UP000193900">
    <property type="component" value="Unassembled WGS sequence"/>
</dbReference>
<sequence>MPHYWLTLAMSKRLGADLATAWDDGTLDAETWACTVTECRKCSRPGACRKWLARPQHDMTPPAYCRNAAFLLDLATRQPGGTVAA</sequence>
<proteinExistence type="predicted"/>
<dbReference type="AlphaFoldDB" id="A0A1Y5TTU5"/>
<organism evidence="2 3">
    <name type="scientific">Roseisalinus antarcticus</name>
    <dbReference type="NCBI Taxonomy" id="254357"/>
    <lineage>
        <taxon>Bacteria</taxon>
        <taxon>Pseudomonadati</taxon>
        <taxon>Pseudomonadota</taxon>
        <taxon>Alphaproteobacteria</taxon>
        <taxon>Rhodobacterales</taxon>
        <taxon>Roseobacteraceae</taxon>
        <taxon>Roseisalinus</taxon>
    </lineage>
</organism>
<evidence type="ECO:0000259" key="1">
    <source>
        <dbReference type="Pfam" id="PF20056"/>
    </source>
</evidence>
<dbReference type="EMBL" id="FWFZ01000026">
    <property type="protein sequence ID" value="SLN72474.1"/>
    <property type="molecule type" value="Genomic_DNA"/>
</dbReference>
<dbReference type="InterPro" id="IPR045601">
    <property type="entry name" value="DUF6455"/>
</dbReference>
<evidence type="ECO:0000313" key="2">
    <source>
        <dbReference type="EMBL" id="SLN72474.1"/>
    </source>
</evidence>
<dbReference type="Pfam" id="PF20056">
    <property type="entry name" value="DUF6455"/>
    <property type="match status" value="1"/>
</dbReference>
<keyword evidence="3" id="KW-1185">Reference proteome</keyword>
<name>A0A1Y5TTU5_9RHOB</name>
<protein>
    <recommendedName>
        <fullName evidence="1">DUF6455 domain-containing protein</fullName>
    </recommendedName>
</protein>
<feature type="domain" description="DUF6455" evidence="1">
    <location>
        <begin position="3"/>
        <end position="75"/>
    </location>
</feature>